<evidence type="ECO:0000256" key="5">
    <source>
        <dbReference type="ARBA" id="ARBA00023237"/>
    </source>
</evidence>
<comment type="caution">
    <text evidence="8">The sequence shown here is derived from an EMBL/GenBank/DDBJ whole genome shotgun (WGS) entry which is preliminary data.</text>
</comment>
<keyword evidence="4" id="KW-0472">Membrane</keyword>
<evidence type="ECO:0000259" key="7">
    <source>
        <dbReference type="Pfam" id="PF14322"/>
    </source>
</evidence>
<sequence length="480" mass="53333">MVSISCEKTYLDTVPTESVDAGSAYATTKNAAAAINGIYRSMIYRYLASQGHSGHPAMMIILDHMGEDMIIGTTAASWHVAETRWTSHRSDVGTMARFPYELYYRVIGNANVGIANIDNAIGTQAERDQVKGEALALRGWAYFNLVQLYGKRYDATAKPNAQLGVPLVLTPTTEGLPRATVEDVYTQINKDLTDAASLLKSARNFKSHINLEVVKGFLARVALTQQRWADAAKFAAEARSTGSSIMTAAQYQEGFYDITNPEWMWGFDHLEDQSEFFGGYHSYISCNYNSTVIRTYPKVINNLLYDKIPATDVRSKMWVKTPTAANSIVPTGGVRVPYLNQKFRLPGTPSTSAMGDVPYMRVAEMYLIEAEAKARLGNNAEAAKVLFDLISKRDTGYKLSTATGTALIDEILFHRRVEMWGEGVRFTDLKRLNQPLNRNGTNQIASVAVLYDVPAGDKQWEFLFPLREIQSNPAIIQNPL</sequence>
<dbReference type="Pfam" id="PF07980">
    <property type="entry name" value="SusD_RagB"/>
    <property type="match status" value="1"/>
</dbReference>
<reference evidence="8" key="1">
    <citation type="journal article" date="2014" name="Int. J. Syst. Evol. Microbiol.">
        <title>Complete genome sequence of Corynebacterium casei LMG S-19264T (=DSM 44701T), isolated from a smear-ripened cheese.</title>
        <authorList>
            <consortium name="US DOE Joint Genome Institute (JGI-PGF)"/>
            <person name="Walter F."/>
            <person name="Albersmeier A."/>
            <person name="Kalinowski J."/>
            <person name="Ruckert C."/>
        </authorList>
    </citation>
    <scope>NUCLEOTIDE SEQUENCE</scope>
    <source>
        <strain evidence="8">CGMCC 1.15958</strain>
    </source>
</reference>
<evidence type="ECO:0000256" key="4">
    <source>
        <dbReference type="ARBA" id="ARBA00023136"/>
    </source>
</evidence>
<keyword evidence="3" id="KW-0732">Signal</keyword>
<reference evidence="8" key="2">
    <citation type="submission" date="2020-09" db="EMBL/GenBank/DDBJ databases">
        <authorList>
            <person name="Sun Q."/>
            <person name="Zhou Y."/>
        </authorList>
    </citation>
    <scope>NUCLEOTIDE SEQUENCE</scope>
    <source>
        <strain evidence="8">CGMCC 1.15958</strain>
    </source>
</reference>
<dbReference type="InterPro" id="IPR012944">
    <property type="entry name" value="SusD_RagB_dom"/>
</dbReference>
<comment type="subcellular location">
    <subcellularLocation>
        <location evidence="1">Cell outer membrane</location>
    </subcellularLocation>
</comment>
<evidence type="ECO:0000256" key="3">
    <source>
        <dbReference type="ARBA" id="ARBA00022729"/>
    </source>
</evidence>
<evidence type="ECO:0000313" key="8">
    <source>
        <dbReference type="EMBL" id="GGD74872.1"/>
    </source>
</evidence>
<comment type="similarity">
    <text evidence="2">Belongs to the SusD family.</text>
</comment>
<protein>
    <recommendedName>
        <fullName evidence="10">RagB/SusD family nutrient uptake outer membrane protein</fullName>
    </recommendedName>
</protein>
<evidence type="ECO:0000259" key="6">
    <source>
        <dbReference type="Pfam" id="PF07980"/>
    </source>
</evidence>
<evidence type="ECO:0000256" key="2">
    <source>
        <dbReference type="ARBA" id="ARBA00006275"/>
    </source>
</evidence>
<accession>A0A916Z3V5</accession>
<dbReference type="InterPro" id="IPR033985">
    <property type="entry name" value="SusD-like_N"/>
</dbReference>
<dbReference type="GO" id="GO:0009279">
    <property type="term" value="C:cell outer membrane"/>
    <property type="evidence" value="ECO:0007669"/>
    <property type="project" value="UniProtKB-SubCell"/>
</dbReference>
<proteinExistence type="inferred from homology"/>
<dbReference type="InterPro" id="IPR011990">
    <property type="entry name" value="TPR-like_helical_dom_sf"/>
</dbReference>
<keyword evidence="5" id="KW-0998">Cell outer membrane</keyword>
<evidence type="ECO:0008006" key="10">
    <source>
        <dbReference type="Google" id="ProtNLM"/>
    </source>
</evidence>
<dbReference type="Gene3D" id="1.25.40.390">
    <property type="match status" value="1"/>
</dbReference>
<dbReference type="SUPFAM" id="SSF48452">
    <property type="entry name" value="TPR-like"/>
    <property type="match status" value="1"/>
</dbReference>
<dbReference type="EMBL" id="BMKK01000011">
    <property type="protein sequence ID" value="GGD74872.1"/>
    <property type="molecule type" value="Genomic_DNA"/>
</dbReference>
<name>A0A916Z3V5_9BACT</name>
<dbReference type="Proteomes" id="UP000609064">
    <property type="component" value="Unassembled WGS sequence"/>
</dbReference>
<evidence type="ECO:0000256" key="1">
    <source>
        <dbReference type="ARBA" id="ARBA00004442"/>
    </source>
</evidence>
<organism evidence="8 9">
    <name type="scientific">Emticicia aquatilis</name>
    <dbReference type="NCBI Taxonomy" id="1537369"/>
    <lineage>
        <taxon>Bacteria</taxon>
        <taxon>Pseudomonadati</taxon>
        <taxon>Bacteroidota</taxon>
        <taxon>Cytophagia</taxon>
        <taxon>Cytophagales</taxon>
        <taxon>Leadbetterellaceae</taxon>
        <taxon>Emticicia</taxon>
    </lineage>
</organism>
<evidence type="ECO:0000313" key="9">
    <source>
        <dbReference type="Proteomes" id="UP000609064"/>
    </source>
</evidence>
<dbReference type="AlphaFoldDB" id="A0A916Z3V5"/>
<dbReference type="Pfam" id="PF14322">
    <property type="entry name" value="SusD-like_3"/>
    <property type="match status" value="1"/>
</dbReference>
<gene>
    <name evidence="8" type="ORF">GCM10011514_43610</name>
</gene>
<feature type="domain" description="RagB/SusD" evidence="6">
    <location>
        <begin position="338"/>
        <end position="479"/>
    </location>
</feature>
<keyword evidence="9" id="KW-1185">Reference proteome</keyword>
<feature type="domain" description="SusD-like N-terminal" evidence="7">
    <location>
        <begin position="60"/>
        <end position="223"/>
    </location>
</feature>